<keyword evidence="2 5" id="KW-0812">Transmembrane</keyword>
<feature type="transmembrane region" description="Helical" evidence="5">
    <location>
        <begin position="28"/>
        <end position="49"/>
    </location>
</feature>
<reference evidence="7" key="1">
    <citation type="journal article" date="2016" name="Appl. Environ. Microbiol.">
        <title>Diversity of the Tetracycline Mobilome within a Chinese Pig Manure Sample.</title>
        <authorList>
            <person name="Leclercq S.O."/>
            <person name="Wang C."/>
            <person name="Zhu Y."/>
            <person name="Wu H."/>
            <person name="Du X."/>
            <person name="Liu Z."/>
            <person name="Feng J."/>
        </authorList>
    </citation>
    <scope>NUCLEOTIDE SEQUENCE</scope>
</reference>
<feature type="transmembrane region" description="Helical" evidence="5">
    <location>
        <begin position="185"/>
        <end position="207"/>
    </location>
</feature>
<dbReference type="GO" id="GO:0016020">
    <property type="term" value="C:membrane"/>
    <property type="evidence" value="ECO:0007669"/>
    <property type="project" value="UniProtKB-SubCell"/>
</dbReference>
<sequence length="273" mass="28789">MEHETWSQSFIHAMTALWAKITSFIPDLLTALIIVLLGFVVARIIDAILSKGLAKLGLDRLMRGAGVTRMLGRIGISSPVSAVIGKIIYWFIVLTFVVSAAETLGLARVSATLDAFALYLPKVFGAALILLAGLLLSHLVAGVVKGTVESIGADYAGGISRLVQGLLVIITVSLAIGQLQIETQLLNTVIAIVLVSFGAAAALAMGLGSRDTVSQIIAGVYLRELYDVGDRISVDDIEGVIEEIGTVKTSLVDDNGTIISVPNRALIEKPVSR</sequence>
<dbReference type="Pfam" id="PF00924">
    <property type="entry name" value="MS_channel_2nd"/>
    <property type="match status" value="1"/>
</dbReference>
<reference evidence="7" key="2">
    <citation type="submission" date="2016-02" db="EMBL/GenBank/DDBJ databases">
        <authorList>
            <person name="Wen L."/>
            <person name="He K."/>
            <person name="Yang H."/>
        </authorList>
    </citation>
    <scope>NUCLEOTIDE SEQUENCE</scope>
</reference>
<evidence type="ECO:0000256" key="4">
    <source>
        <dbReference type="ARBA" id="ARBA00023136"/>
    </source>
</evidence>
<keyword evidence="4 5" id="KW-0472">Membrane</keyword>
<protein>
    <submittedName>
        <fullName evidence="7">Putative MscS family protein YkuT</fullName>
    </submittedName>
</protein>
<evidence type="ECO:0000256" key="3">
    <source>
        <dbReference type="ARBA" id="ARBA00022989"/>
    </source>
</evidence>
<keyword evidence="3 5" id="KW-1133">Transmembrane helix</keyword>
<dbReference type="AlphaFoldDB" id="A0A142BW64"/>
<feature type="transmembrane region" description="Helical" evidence="5">
    <location>
        <begin position="162"/>
        <end position="179"/>
    </location>
</feature>
<evidence type="ECO:0000313" key="7">
    <source>
        <dbReference type="EMBL" id="AMP42352.1"/>
    </source>
</evidence>
<feature type="transmembrane region" description="Helical" evidence="5">
    <location>
        <begin position="70"/>
        <end position="98"/>
    </location>
</feature>
<proteinExistence type="predicted"/>
<dbReference type="EMBL" id="KU736875">
    <property type="protein sequence ID" value="AMP42352.1"/>
    <property type="molecule type" value="Genomic_DNA"/>
</dbReference>
<dbReference type="InterPro" id="IPR023408">
    <property type="entry name" value="MscS_beta-dom_sf"/>
</dbReference>
<dbReference type="PANTHER" id="PTHR30221">
    <property type="entry name" value="SMALL-CONDUCTANCE MECHANOSENSITIVE CHANNEL"/>
    <property type="match status" value="1"/>
</dbReference>
<name>A0A142BW64_9BACT</name>
<feature type="domain" description="Mechanosensitive ion channel MscS" evidence="6">
    <location>
        <begin position="211"/>
        <end position="271"/>
    </location>
</feature>
<dbReference type="InterPro" id="IPR006685">
    <property type="entry name" value="MscS_channel_2nd"/>
</dbReference>
<feature type="transmembrane region" description="Helical" evidence="5">
    <location>
        <begin position="118"/>
        <end position="141"/>
    </location>
</feature>
<dbReference type="Gene3D" id="2.30.30.60">
    <property type="match status" value="1"/>
</dbReference>
<evidence type="ECO:0000256" key="2">
    <source>
        <dbReference type="ARBA" id="ARBA00022692"/>
    </source>
</evidence>
<evidence type="ECO:0000256" key="5">
    <source>
        <dbReference type="SAM" id="Phobius"/>
    </source>
</evidence>
<dbReference type="Gene3D" id="1.10.287.1260">
    <property type="match status" value="1"/>
</dbReference>
<accession>A0A142BW64</accession>
<evidence type="ECO:0000259" key="6">
    <source>
        <dbReference type="Pfam" id="PF00924"/>
    </source>
</evidence>
<dbReference type="InterPro" id="IPR010920">
    <property type="entry name" value="LSM_dom_sf"/>
</dbReference>
<dbReference type="Pfam" id="PF05552">
    <property type="entry name" value="MS_channel_1st_1"/>
    <property type="match status" value="2"/>
</dbReference>
<dbReference type="InterPro" id="IPR008910">
    <property type="entry name" value="MSC_TM_helix"/>
</dbReference>
<dbReference type="SUPFAM" id="SSF50182">
    <property type="entry name" value="Sm-like ribonucleoproteins"/>
    <property type="match status" value="1"/>
</dbReference>
<dbReference type="PANTHER" id="PTHR30221:SF1">
    <property type="entry name" value="SMALL-CONDUCTANCE MECHANOSENSITIVE CHANNEL"/>
    <property type="match status" value="1"/>
</dbReference>
<dbReference type="GO" id="GO:0008381">
    <property type="term" value="F:mechanosensitive monoatomic ion channel activity"/>
    <property type="evidence" value="ECO:0007669"/>
    <property type="project" value="InterPro"/>
</dbReference>
<gene>
    <name evidence="7" type="primary">ykuT</name>
</gene>
<dbReference type="InterPro" id="IPR045275">
    <property type="entry name" value="MscS_archaea/bacteria_type"/>
</dbReference>
<comment type="subcellular location">
    <subcellularLocation>
        <location evidence="1">Membrane</location>
    </subcellularLocation>
</comment>
<organism evidence="7">
    <name type="scientific">uncultured bacterium IN-10</name>
    <dbReference type="NCBI Taxonomy" id="1805588"/>
    <lineage>
        <taxon>Bacteria</taxon>
        <taxon>environmental samples</taxon>
    </lineage>
</organism>
<evidence type="ECO:0000256" key="1">
    <source>
        <dbReference type="ARBA" id="ARBA00004370"/>
    </source>
</evidence>